<feature type="transmembrane region" description="Helical" evidence="14">
    <location>
        <begin position="146"/>
        <end position="165"/>
    </location>
</feature>
<keyword evidence="4" id="KW-0597">Phosphoprotein</keyword>
<dbReference type="Pfam" id="PF00512">
    <property type="entry name" value="HisKA"/>
    <property type="match status" value="1"/>
</dbReference>
<dbReference type="AlphaFoldDB" id="A0A370DTK9"/>
<dbReference type="FunFam" id="1.10.287.130:FF:000004">
    <property type="entry name" value="Ethylene receptor 1"/>
    <property type="match status" value="1"/>
</dbReference>
<keyword evidence="9 13" id="KW-0067">ATP-binding</keyword>
<dbReference type="Gene3D" id="3.30.565.10">
    <property type="entry name" value="Histidine kinase-like ATPase, C-terminal domain"/>
    <property type="match status" value="1"/>
</dbReference>
<evidence type="ECO:0000256" key="1">
    <source>
        <dbReference type="ARBA" id="ARBA00000085"/>
    </source>
</evidence>
<reference evidence="17 18" key="1">
    <citation type="journal article" date="2018" name="ISME J.">
        <title>Endosymbiont genomes yield clues of tubeworm success.</title>
        <authorList>
            <person name="Li Y."/>
            <person name="Liles M.R."/>
            <person name="Halanych K.M."/>
        </authorList>
    </citation>
    <scope>NUCLEOTIDE SEQUENCE [LARGE SCALE GENOMIC DNA]</scope>
    <source>
        <strain evidence="17">A1462</strain>
    </source>
</reference>
<evidence type="ECO:0000256" key="11">
    <source>
        <dbReference type="ARBA" id="ARBA00023012"/>
    </source>
</evidence>
<protein>
    <recommendedName>
        <fullName evidence="3">histidine kinase</fullName>
        <ecNumber evidence="3">2.7.13.3</ecNumber>
    </recommendedName>
</protein>
<dbReference type="Proteomes" id="UP000254771">
    <property type="component" value="Unassembled WGS sequence"/>
</dbReference>
<evidence type="ECO:0000256" key="5">
    <source>
        <dbReference type="ARBA" id="ARBA00022679"/>
    </source>
</evidence>
<keyword evidence="7 13" id="KW-0547">Nucleotide-binding</keyword>
<evidence type="ECO:0000259" key="15">
    <source>
        <dbReference type="PROSITE" id="PS50109"/>
    </source>
</evidence>
<evidence type="ECO:0000256" key="6">
    <source>
        <dbReference type="ARBA" id="ARBA00022692"/>
    </source>
</evidence>
<keyword evidence="10 14" id="KW-1133">Transmembrane helix</keyword>
<keyword evidence="11" id="KW-0902">Two-component regulatory system</keyword>
<dbReference type="Gene3D" id="3.30.470.20">
    <property type="entry name" value="ATP-grasp fold, B domain"/>
    <property type="match status" value="1"/>
</dbReference>
<name>A0A370DTK9_9GAMM</name>
<evidence type="ECO:0000256" key="13">
    <source>
        <dbReference type="PROSITE-ProRule" id="PRU00409"/>
    </source>
</evidence>
<evidence type="ECO:0000256" key="9">
    <source>
        <dbReference type="ARBA" id="ARBA00022840"/>
    </source>
</evidence>
<dbReference type="InterPro" id="IPR003661">
    <property type="entry name" value="HisK_dim/P_dom"/>
</dbReference>
<dbReference type="Pfam" id="PF02518">
    <property type="entry name" value="HATPase_c"/>
    <property type="match status" value="1"/>
</dbReference>
<feature type="transmembrane region" description="Helical" evidence="14">
    <location>
        <begin position="20"/>
        <end position="38"/>
    </location>
</feature>
<dbReference type="GO" id="GO:0016020">
    <property type="term" value="C:membrane"/>
    <property type="evidence" value="ECO:0007669"/>
    <property type="project" value="UniProtKB-SubCell"/>
</dbReference>
<feature type="transmembrane region" description="Helical" evidence="14">
    <location>
        <begin position="85"/>
        <end position="109"/>
    </location>
</feature>
<dbReference type="SMART" id="SM00387">
    <property type="entry name" value="HATPase_c"/>
    <property type="match status" value="1"/>
</dbReference>
<dbReference type="EMBL" id="QFXE01000005">
    <property type="protein sequence ID" value="RDH87891.1"/>
    <property type="molecule type" value="Genomic_DNA"/>
</dbReference>
<comment type="subcellular location">
    <subcellularLocation>
        <location evidence="2">Membrane</location>
    </subcellularLocation>
</comment>
<dbReference type="PANTHER" id="PTHR45339">
    <property type="entry name" value="HYBRID SIGNAL TRANSDUCTION HISTIDINE KINASE J"/>
    <property type="match status" value="1"/>
</dbReference>
<dbReference type="PANTHER" id="PTHR45339:SF1">
    <property type="entry name" value="HYBRID SIGNAL TRANSDUCTION HISTIDINE KINASE J"/>
    <property type="match status" value="1"/>
</dbReference>
<sequence>MLSRLFSRELLRNSEYQSAWVRLAIWGFSVGYIGLGAWTDYYAVDVGQYYLFFGFFILVFLGLLVSIYYVPEMPARRYVTVVSDIVAVSLAIFLTNEAISPFYLLYIWIFVSYGTRYGKRLLKVASILSVFAYNVVLIALDEWQQHTFEAFFFLLLLVVLPMYQYSLLRKLHEARQEAEQANKARGDFLATMTHELRTPLIGVIGMSRLMQSTRLDSEQQEYLHSIKASAHLLRALIGDILDFSKIDANKLELESSAFEVRELLRGVTSTLATEAQEKQVELICQVDARLPRELLGDELRLSQILFNLVGNAIKFTDEGEVILRVLLVPGDEMVTVPHVRLEVEDTGIGIPAEKLENIFEMFWQADVSTSRRFGGTGLGTTVARDLARLMGGDIGVRSRLGEGTCFWVKLPLLPKDGDKIGVKPPILSGRRCLLLRQLEGTGIPFVLIPRAPKDPSAYSRYYRGVGLTMEDLMENEALFLERLIELAKSYPEKPVLFFVTRHRSVLSEYFRFTMPEQRILEECSDKMAFAKLALEYELPVPNGLVESPSLDCAQIEERIGYPCVFKPDSHLGWFESEAVKDAGDMPQKVLLAQNREECEHALSGIRKFTDKFVVQEFIRGGEEEIYSFHTFVGRDGKPVASYVGKKIRTYPSMGGESSYVGLIRDDEVTRLGLEVAEKLGIRGVMKIDFKKDVDSGRYFVLEINLRFTLWNHLGARAGINLAELVYRDLCDLPLEVPGDYKDDLRWLHLGRDFRSFVKDYRPSGQLTTWQWLSSLMRPKVYAMFEWRDPMPFLVKTFDYMKHSIGKLK</sequence>
<comment type="catalytic activity">
    <reaction evidence="1">
        <text>ATP + protein L-histidine = ADP + protein N-phospho-L-histidine.</text>
        <dbReference type="EC" id="2.7.13.3"/>
    </reaction>
</comment>
<evidence type="ECO:0000256" key="7">
    <source>
        <dbReference type="ARBA" id="ARBA00022741"/>
    </source>
</evidence>
<accession>A0A370DTK9</accession>
<dbReference type="InterPro" id="IPR003594">
    <property type="entry name" value="HATPase_dom"/>
</dbReference>
<dbReference type="InterPro" id="IPR013815">
    <property type="entry name" value="ATP_grasp_subdomain_1"/>
</dbReference>
<proteinExistence type="predicted"/>
<organism evidence="17 18">
    <name type="scientific">endosymbiont of Escarpia spicata</name>
    <dbReference type="NCBI Taxonomy" id="2200908"/>
    <lineage>
        <taxon>Bacteria</taxon>
        <taxon>Pseudomonadati</taxon>
        <taxon>Pseudomonadota</taxon>
        <taxon>Gammaproteobacteria</taxon>
        <taxon>sulfur-oxidizing symbionts</taxon>
    </lineage>
</organism>
<dbReference type="SUPFAM" id="SSF56059">
    <property type="entry name" value="Glutathione synthetase ATP-binding domain-like"/>
    <property type="match status" value="1"/>
</dbReference>
<dbReference type="GO" id="GO:0005524">
    <property type="term" value="F:ATP binding"/>
    <property type="evidence" value="ECO:0007669"/>
    <property type="project" value="UniProtKB-UniRule"/>
</dbReference>
<dbReference type="SUPFAM" id="SSF55874">
    <property type="entry name" value="ATPase domain of HSP90 chaperone/DNA topoisomerase II/histidine kinase"/>
    <property type="match status" value="1"/>
</dbReference>
<dbReference type="CDD" id="cd00082">
    <property type="entry name" value="HisKA"/>
    <property type="match status" value="1"/>
</dbReference>
<dbReference type="EC" id="2.7.13.3" evidence="3"/>
<dbReference type="SMART" id="SM00388">
    <property type="entry name" value="HisKA"/>
    <property type="match status" value="1"/>
</dbReference>
<dbReference type="InterPro" id="IPR004358">
    <property type="entry name" value="Sig_transdc_His_kin-like_C"/>
</dbReference>
<dbReference type="InterPro" id="IPR011761">
    <property type="entry name" value="ATP-grasp"/>
</dbReference>
<dbReference type="CDD" id="cd16922">
    <property type="entry name" value="HATPase_EvgS-ArcB-TorS-like"/>
    <property type="match status" value="1"/>
</dbReference>
<evidence type="ECO:0000259" key="16">
    <source>
        <dbReference type="PROSITE" id="PS50975"/>
    </source>
</evidence>
<dbReference type="InterPro" id="IPR036890">
    <property type="entry name" value="HATPase_C_sf"/>
</dbReference>
<dbReference type="GO" id="GO:0000155">
    <property type="term" value="F:phosphorelay sensor kinase activity"/>
    <property type="evidence" value="ECO:0007669"/>
    <property type="project" value="InterPro"/>
</dbReference>
<dbReference type="PROSITE" id="PS50975">
    <property type="entry name" value="ATP_GRASP"/>
    <property type="match status" value="1"/>
</dbReference>
<dbReference type="InterPro" id="IPR036097">
    <property type="entry name" value="HisK_dim/P_sf"/>
</dbReference>
<feature type="transmembrane region" description="Helical" evidence="14">
    <location>
        <begin position="50"/>
        <end position="70"/>
    </location>
</feature>
<evidence type="ECO:0000256" key="8">
    <source>
        <dbReference type="ARBA" id="ARBA00022777"/>
    </source>
</evidence>
<evidence type="ECO:0000313" key="18">
    <source>
        <dbReference type="Proteomes" id="UP000254771"/>
    </source>
</evidence>
<dbReference type="PROSITE" id="PS50109">
    <property type="entry name" value="HIS_KIN"/>
    <property type="match status" value="1"/>
</dbReference>
<evidence type="ECO:0000256" key="10">
    <source>
        <dbReference type="ARBA" id="ARBA00022989"/>
    </source>
</evidence>
<evidence type="ECO:0000256" key="2">
    <source>
        <dbReference type="ARBA" id="ARBA00004370"/>
    </source>
</evidence>
<feature type="transmembrane region" description="Helical" evidence="14">
    <location>
        <begin position="121"/>
        <end position="140"/>
    </location>
</feature>
<dbReference type="SUPFAM" id="SSF47384">
    <property type="entry name" value="Homodimeric domain of signal transducing histidine kinase"/>
    <property type="match status" value="1"/>
</dbReference>
<dbReference type="GO" id="GO:0046872">
    <property type="term" value="F:metal ion binding"/>
    <property type="evidence" value="ECO:0007669"/>
    <property type="project" value="InterPro"/>
</dbReference>
<evidence type="ECO:0000256" key="12">
    <source>
        <dbReference type="ARBA" id="ARBA00023136"/>
    </source>
</evidence>
<gene>
    <name evidence="17" type="ORF">DIZ78_04965</name>
</gene>
<feature type="domain" description="ATP-grasp" evidence="16">
    <location>
        <begin position="530"/>
        <end position="730"/>
    </location>
</feature>
<dbReference type="Gene3D" id="1.10.287.130">
    <property type="match status" value="1"/>
</dbReference>
<keyword evidence="8" id="KW-0418">Kinase</keyword>
<evidence type="ECO:0000313" key="17">
    <source>
        <dbReference type="EMBL" id="RDH87891.1"/>
    </source>
</evidence>
<evidence type="ECO:0000256" key="3">
    <source>
        <dbReference type="ARBA" id="ARBA00012438"/>
    </source>
</evidence>
<keyword evidence="6 14" id="KW-0812">Transmembrane</keyword>
<dbReference type="FunFam" id="3.30.565.10:FF:000010">
    <property type="entry name" value="Sensor histidine kinase RcsC"/>
    <property type="match status" value="1"/>
</dbReference>
<comment type="caution">
    <text evidence="17">The sequence shown here is derived from an EMBL/GenBank/DDBJ whole genome shotgun (WGS) entry which is preliminary data.</text>
</comment>
<evidence type="ECO:0000256" key="4">
    <source>
        <dbReference type="ARBA" id="ARBA00022553"/>
    </source>
</evidence>
<dbReference type="PRINTS" id="PR00344">
    <property type="entry name" value="BCTRLSENSOR"/>
</dbReference>
<evidence type="ECO:0000256" key="14">
    <source>
        <dbReference type="SAM" id="Phobius"/>
    </source>
</evidence>
<keyword evidence="5" id="KW-0808">Transferase</keyword>
<keyword evidence="12 14" id="KW-0472">Membrane</keyword>
<dbReference type="Gene3D" id="3.30.1490.20">
    <property type="entry name" value="ATP-grasp fold, A domain"/>
    <property type="match status" value="1"/>
</dbReference>
<dbReference type="InterPro" id="IPR005467">
    <property type="entry name" value="His_kinase_dom"/>
</dbReference>
<feature type="domain" description="Histidine kinase" evidence="15">
    <location>
        <begin position="191"/>
        <end position="414"/>
    </location>
</feature>
<keyword evidence="18" id="KW-1185">Reference proteome</keyword>